<reference evidence="2 3" key="1">
    <citation type="journal article" date="2018" name="IMA Fungus">
        <title>IMA Genome-F 10: Nine draft genome sequences of Claviceps purpurea s.lat., including C. arundinis, C. humidiphila, and C. cf. spartinae, pseudomolecules for the pitch canker pathogen Fusarium circinatum, draft genome of Davidsoniella eucalypti, Grosmannia galeiformis, Quambalaria eucalypti, and Teratosphaeria destructans.</title>
        <authorList>
            <person name="Wingfield B.D."/>
            <person name="Liu M."/>
            <person name="Nguyen H.D."/>
            <person name="Lane F.A."/>
            <person name="Morgan S.W."/>
            <person name="De Vos L."/>
            <person name="Wilken P.M."/>
            <person name="Duong T.A."/>
            <person name="Aylward J."/>
            <person name="Coetzee M.P."/>
            <person name="Dadej K."/>
            <person name="De Beer Z.W."/>
            <person name="Findlay W."/>
            <person name="Havenga M."/>
            <person name="Kolarik M."/>
            <person name="Menzies J.G."/>
            <person name="Naidoo K."/>
            <person name="Pochopski O."/>
            <person name="Shoukouhi P."/>
            <person name="Santana Q.C."/>
            <person name="Seifert K.A."/>
            <person name="Soal N."/>
            <person name="Steenkamp E.T."/>
            <person name="Tatham C.T."/>
            <person name="van der Nest M.A."/>
            <person name="Wingfield M.J."/>
        </authorList>
    </citation>
    <scope>NUCLEOTIDE SEQUENCE [LARGE SCALE GENOMIC DNA]</scope>
    <source>
        <strain evidence="2">CMW44962</strain>
    </source>
</reference>
<protein>
    <submittedName>
        <fullName evidence="2">Uncharacterized protein</fullName>
    </submittedName>
</protein>
<dbReference type="AlphaFoldDB" id="A0A9W7VY56"/>
<keyword evidence="3" id="KW-1185">Reference proteome</keyword>
<organism evidence="2 3">
    <name type="scientific">Teratosphaeria destructans</name>
    <dbReference type="NCBI Taxonomy" id="418781"/>
    <lineage>
        <taxon>Eukaryota</taxon>
        <taxon>Fungi</taxon>
        <taxon>Dikarya</taxon>
        <taxon>Ascomycota</taxon>
        <taxon>Pezizomycotina</taxon>
        <taxon>Dothideomycetes</taxon>
        <taxon>Dothideomycetidae</taxon>
        <taxon>Mycosphaerellales</taxon>
        <taxon>Teratosphaeriaceae</taxon>
        <taxon>Teratosphaeria</taxon>
    </lineage>
</organism>
<dbReference type="Proteomes" id="UP001138500">
    <property type="component" value="Unassembled WGS sequence"/>
</dbReference>
<dbReference type="OrthoDB" id="10337835at2759"/>
<accession>A0A9W7VY56</accession>
<name>A0A9W7VY56_9PEZI</name>
<evidence type="ECO:0000313" key="2">
    <source>
        <dbReference type="EMBL" id="KAH9811184.1"/>
    </source>
</evidence>
<gene>
    <name evidence="2" type="ORF">Tdes44962_MAKER05917</name>
</gene>
<keyword evidence="1" id="KW-0175">Coiled coil</keyword>
<sequence length="304" mass="35038">MTAAQAPKRPAMERVLATPELFELLVRDFNYKQLFGILRVDRRFRRLIFSTPRLLRAMYLQKNVSDTPNDWRLQVLNPLLHNTGEFLTLSPTGSLHFRSSCIRGANESNIFNVMCDFHSNDMDGSLVGGLSKKHPPSWTSMRVASTNVTVAITTIFGFDERQTITLSGEQTMGDVVAWLGKQKRHRAKKLSAPFTFGPVSCRQEEEKSEVETRQDMEPGDTDAMRLQAQRESSTLRLEERKVEKLRQRNEREQLGRTVTEWSEVTVPRPSTAPAQLRVVGEDEWSVWERKYILEEPDDERLRDL</sequence>
<reference evidence="2 3" key="2">
    <citation type="journal article" date="2021" name="Curr. Genet.">
        <title>Genetic response to nitrogen starvation in the aggressive Eucalyptus foliar pathogen Teratosphaeria destructans.</title>
        <authorList>
            <person name="Havenga M."/>
            <person name="Wingfield B.D."/>
            <person name="Wingfield M.J."/>
            <person name="Dreyer L.L."/>
            <person name="Roets F."/>
            <person name="Aylward J."/>
        </authorList>
    </citation>
    <scope>NUCLEOTIDE SEQUENCE [LARGE SCALE GENOMIC DNA]</scope>
    <source>
        <strain evidence="2">CMW44962</strain>
    </source>
</reference>
<proteinExistence type="predicted"/>
<feature type="coiled-coil region" evidence="1">
    <location>
        <begin position="228"/>
        <end position="255"/>
    </location>
</feature>
<evidence type="ECO:0000256" key="1">
    <source>
        <dbReference type="SAM" id="Coils"/>
    </source>
</evidence>
<comment type="caution">
    <text evidence="2">The sequence shown here is derived from an EMBL/GenBank/DDBJ whole genome shotgun (WGS) entry which is preliminary data.</text>
</comment>
<dbReference type="EMBL" id="RIBY02002489">
    <property type="protein sequence ID" value="KAH9811184.1"/>
    <property type="molecule type" value="Genomic_DNA"/>
</dbReference>
<evidence type="ECO:0000313" key="3">
    <source>
        <dbReference type="Proteomes" id="UP001138500"/>
    </source>
</evidence>